<accession>A0A2K2FKZ9</accession>
<evidence type="ECO:0000256" key="1">
    <source>
        <dbReference type="ARBA" id="ARBA00022448"/>
    </source>
</evidence>
<dbReference type="InterPro" id="IPR027417">
    <property type="entry name" value="P-loop_NTPase"/>
</dbReference>
<dbReference type="Proteomes" id="UP000236151">
    <property type="component" value="Unassembled WGS sequence"/>
</dbReference>
<evidence type="ECO:0000256" key="3">
    <source>
        <dbReference type="ARBA" id="ARBA00022840"/>
    </source>
</evidence>
<evidence type="ECO:0000313" key="4">
    <source>
        <dbReference type="EMBL" id="PNU01136.1"/>
    </source>
</evidence>
<protein>
    <recommendedName>
        <fullName evidence="6">DUF4162 domain-containing protein</fullName>
    </recommendedName>
</protein>
<evidence type="ECO:0008006" key="6">
    <source>
        <dbReference type="Google" id="ProtNLM"/>
    </source>
</evidence>
<sequence length="143" mass="16567">MDGKHSIRKFIRDINQSSKTTIILTTHDLVDIQELCERIIVINKGVIVEDGSLDSIIKKIAPVRRLIVEFYNAPRDIHHEKARIVYQNGNHICFEFEKESISVHELITDISKKYPIKDLTLEEANIEDIIRQVYKQQAEKAVS</sequence>
<comment type="caution">
    <text evidence="4">The sequence shown here is derived from an EMBL/GenBank/DDBJ whole genome shotgun (WGS) entry which is preliminary data.</text>
</comment>
<reference evidence="4 5" key="1">
    <citation type="submission" date="2017-06" db="EMBL/GenBank/DDBJ databases">
        <title>Investigating the central metabolism of Clostridium thermosuccinogenes.</title>
        <authorList>
            <person name="Koendjbiharie J.G."/>
            <person name="van Kranenburg R."/>
        </authorList>
    </citation>
    <scope>NUCLEOTIDE SEQUENCE [LARGE SCALE GENOMIC DNA]</scope>
    <source>
        <strain evidence="4 5">DSM 5806</strain>
    </source>
</reference>
<dbReference type="Gene3D" id="3.40.50.300">
    <property type="entry name" value="P-loop containing nucleotide triphosphate hydrolases"/>
    <property type="match status" value="1"/>
</dbReference>
<dbReference type="PANTHER" id="PTHR42711">
    <property type="entry name" value="ABC TRANSPORTER ATP-BINDING PROTEIN"/>
    <property type="match status" value="1"/>
</dbReference>
<dbReference type="InterPro" id="IPR050763">
    <property type="entry name" value="ABC_transporter_ATP-binding"/>
</dbReference>
<dbReference type="GO" id="GO:0005524">
    <property type="term" value="F:ATP binding"/>
    <property type="evidence" value="ECO:0007669"/>
    <property type="project" value="UniProtKB-KW"/>
</dbReference>
<gene>
    <name evidence="4" type="ORF">CDQ84_03165</name>
</gene>
<name>A0A2K2FKZ9_9CLOT</name>
<dbReference type="AlphaFoldDB" id="A0A2K2FKZ9"/>
<dbReference type="PANTHER" id="PTHR42711:SF1">
    <property type="entry name" value="ABC-TRANSPORT PROTEIN, ATP-BINDING COMPONENT"/>
    <property type="match status" value="1"/>
</dbReference>
<evidence type="ECO:0000256" key="2">
    <source>
        <dbReference type="ARBA" id="ARBA00022741"/>
    </source>
</evidence>
<organism evidence="4 5">
    <name type="scientific">Clostridium thermosuccinogenes</name>
    <dbReference type="NCBI Taxonomy" id="84032"/>
    <lineage>
        <taxon>Bacteria</taxon>
        <taxon>Bacillati</taxon>
        <taxon>Bacillota</taxon>
        <taxon>Clostridia</taxon>
        <taxon>Eubacteriales</taxon>
        <taxon>Clostridiaceae</taxon>
        <taxon>Clostridium</taxon>
    </lineage>
</organism>
<proteinExistence type="predicted"/>
<dbReference type="KEGG" id="cthd:CDO33_06190"/>
<keyword evidence="5" id="KW-1185">Reference proteome</keyword>
<dbReference type="RefSeq" id="WP_103080265.1">
    <property type="nucleotide sequence ID" value="NZ_CP021850.1"/>
</dbReference>
<keyword evidence="3" id="KW-0067">ATP-binding</keyword>
<dbReference type="SUPFAM" id="SSF52540">
    <property type="entry name" value="P-loop containing nucleoside triphosphate hydrolases"/>
    <property type="match status" value="1"/>
</dbReference>
<dbReference type="EMBL" id="NIOJ01000004">
    <property type="protein sequence ID" value="PNU01136.1"/>
    <property type="molecule type" value="Genomic_DNA"/>
</dbReference>
<keyword evidence="2" id="KW-0547">Nucleotide-binding</keyword>
<keyword evidence="1" id="KW-0813">Transport</keyword>
<dbReference type="OrthoDB" id="9778870at2"/>
<evidence type="ECO:0000313" key="5">
    <source>
        <dbReference type="Proteomes" id="UP000236151"/>
    </source>
</evidence>